<comment type="subcellular location">
    <subcellularLocation>
        <location evidence="1">Membrane</location>
        <topology evidence="1">Multi-pass membrane protein</topology>
    </subcellularLocation>
</comment>
<dbReference type="STRING" id="29655.A0A0K9P5E7"/>
<keyword evidence="2 5" id="KW-0812">Transmembrane</keyword>
<comment type="caution">
    <text evidence="6">The sequence shown here is derived from an EMBL/GenBank/DDBJ whole genome shotgun (WGS) entry which is preliminary data.</text>
</comment>
<dbReference type="GO" id="GO:0016020">
    <property type="term" value="C:membrane"/>
    <property type="evidence" value="ECO:0007669"/>
    <property type="project" value="UniProtKB-SubCell"/>
</dbReference>
<feature type="transmembrane region" description="Helical" evidence="5">
    <location>
        <begin position="20"/>
        <end position="39"/>
    </location>
</feature>
<dbReference type="Pfam" id="PF07264">
    <property type="entry name" value="EI24"/>
    <property type="match status" value="1"/>
</dbReference>
<dbReference type="Proteomes" id="UP000036987">
    <property type="component" value="Unassembled WGS sequence"/>
</dbReference>
<feature type="transmembrane region" description="Helical" evidence="5">
    <location>
        <begin position="60"/>
        <end position="81"/>
    </location>
</feature>
<evidence type="ECO:0000313" key="6">
    <source>
        <dbReference type="EMBL" id="KMZ64251.1"/>
    </source>
</evidence>
<proteinExistence type="predicted"/>
<dbReference type="PANTHER" id="PTHR21389:SF0">
    <property type="entry name" value="ETOPOSIDE-INDUCED PROTEIN 2.4 HOMOLOG"/>
    <property type="match status" value="1"/>
</dbReference>
<dbReference type="PANTHER" id="PTHR21389">
    <property type="entry name" value="P53 INDUCED PROTEIN"/>
    <property type="match status" value="1"/>
</dbReference>
<organism evidence="6 7">
    <name type="scientific">Zostera marina</name>
    <name type="common">Eelgrass</name>
    <dbReference type="NCBI Taxonomy" id="29655"/>
    <lineage>
        <taxon>Eukaryota</taxon>
        <taxon>Viridiplantae</taxon>
        <taxon>Streptophyta</taxon>
        <taxon>Embryophyta</taxon>
        <taxon>Tracheophyta</taxon>
        <taxon>Spermatophyta</taxon>
        <taxon>Magnoliopsida</taxon>
        <taxon>Liliopsida</taxon>
        <taxon>Zosteraceae</taxon>
        <taxon>Zostera</taxon>
    </lineage>
</organism>
<evidence type="ECO:0000256" key="4">
    <source>
        <dbReference type="ARBA" id="ARBA00023136"/>
    </source>
</evidence>
<dbReference type="OMA" id="HMCLLYA"/>
<sequence length="336" mass="39118">MKERGLIPIVAGEILKTKKVVLLWLIGFKEACCFHRAFIFCRRSRLLLIRTGQCFLLNGLIFLGSLFFLNSLVIPSLMWILPDHCNQVGSQEFCDQATSLQLYSSLRNLLVQFFYIFWFYPLYVFSFILSSMWYTDIAKNAFAASMENHSSRKLELRDKNESTDSQDISRLERPAGLEGIILGIGEQIYSLLLLFFFFIQVFATGYIPWIGQTMNFFLLSWMYSYYCFEYKWNYSELSLDKRIKFFESNWPFFAGFGSPCVLAILFFPPLVSYGVMSILYPLFVLTAMGTHAEDVITLQRRSWSDLELVKLPIFYIADILSMKVLQLLPKELGKNQ</sequence>
<evidence type="ECO:0000256" key="1">
    <source>
        <dbReference type="ARBA" id="ARBA00004141"/>
    </source>
</evidence>
<name>A0A0K9P5E7_ZOSMR</name>
<protein>
    <recommendedName>
        <fullName evidence="8">Protein EI24 homolog</fullName>
    </recommendedName>
</protein>
<reference evidence="7" key="1">
    <citation type="journal article" date="2016" name="Nature">
        <title>The genome of the seagrass Zostera marina reveals angiosperm adaptation to the sea.</title>
        <authorList>
            <person name="Olsen J.L."/>
            <person name="Rouze P."/>
            <person name="Verhelst B."/>
            <person name="Lin Y.-C."/>
            <person name="Bayer T."/>
            <person name="Collen J."/>
            <person name="Dattolo E."/>
            <person name="De Paoli E."/>
            <person name="Dittami S."/>
            <person name="Maumus F."/>
            <person name="Michel G."/>
            <person name="Kersting A."/>
            <person name="Lauritano C."/>
            <person name="Lohaus R."/>
            <person name="Toepel M."/>
            <person name="Tonon T."/>
            <person name="Vanneste K."/>
            <person name="Amirebrahimi M."/>
            <person name="Brakel J."/>
            <person name="Bostroem C."/>
            <person name="Chovatia M."/>
            <person name="Grimwood J."/>
            <person name="Jenkins J.W."/>
            <person name="Jueterbock A."/>
            <person name="Mraz A."/>
            <person name="Stam W.T."/>
            <person name="Tice H."/>
            <person name="Bornberg-Bauer E."/>
            <person name="Green P.J."/>
            <person name="Pearson G.A."/>
            <person name="Procaccini G."/>
            <person name="Duarte C.M."/>
            <person name="Schmutz J."/>
            <person name="Reusch T.B.H."/>
            <person name="Van de Peer Y."/>
        </authorList>
    </citation>
    <scope>NUCLEOTIDE SEQUENCE [LARGE SCALE GENOMIC DNA]</scope>
    <source>
        <strain evidence="7">cv. Finnish</strain>
    </source>
</reference>
<gene>
    <name evidence="6" type="ORF">ZOSMA_37G01360</name>
</gene>
<dbReference type="GO" id="GO:0005783">
    <property type="term" value="C:endoplasmic reticulum"/>
    <property type="evidence" value="ECO:0000318"/>
    <property type="project" value="GO_Central"/>
</dbReference>
<dbReference type="GO" id="GO:0016236">
    <property type="term" value="P:macroautophagy"/>
    <property type="evidence" value="ECO:0000318"/>
    <property type="project" value="GO_Central"/>
</dbReference>
<dbReference type="OrthoDB" id="266518at2759"/>
<evidence type="ECO:0000256" key="2">
    <source>
        <dbReference type="ARBA" id="ARBA00022692"/>
    </source>
</evidence>
<evidence type="ECO:0000313" key="7">
    <source>
        <dbReference type="Proteomes" id="UP000036987"/>
    </source>
</evidence>
<evidence type="ECO:0008006" key="8">
    <source>
        <dbReference type="Google" id="ProtNLM"/>
    </source>
</evidence>
<accession>A0A0K9P5E7</accession>
<keyword evidence="4 5" id="KW-0472">Membrane</keyword>
<dbReference type="InterPro" id="IPR059112">
    <property type="entry name" value="CysZ/EI24"/>
</dbReference>
<keyword evidence="7" id="KW-1185">Reference proteome</keyword>
<evidence type="ECO:0000256" key="5">
    <source>
        <dbReference type="SAM" id="Phobius"/>
    </source>
</evidence>
<keyword evidence="3 5" id="KW-1133">Transmembrane helix</keyword>
<evidence type="ECO:0000256" key="3">
    <source>
        <dbReference type="ARBA" id="ARBA00022989"/>
    </source>
</evidence>
<feature type="transmembrane region" description="Helical" evidence="5">
    <location>
        <begin position="180"/>
        <end position="203"/>
    </location>
</feature>
<dbReference type="EMBL" id="LFYR01001173">
    <property type="protein sequence ID" value="KMZ64251.1"/>
    <property type="molecule type" value="Genomic_DNA"/>
</dbReference>
<dbReference type="AlphaFoldDB" id="A0A0K9P5E7"/>
<feature type="transmembrane region" description="Helical" evidence="5">
    <location>
        <begin position="109"/>
        <end position="129"/>
    </location>
</feature>